<protein>
    <recommendedName>
        <fullName evidence="3">Nucleolar protein 58</fullName>
    </recommendedName>
</protein>
<dbReference type="Gene3D" id="1.10.246.90">
    <property type="entry name" value="Nop domain"/>
    <property type="match status" value="1"/>
</dbReference>
<feature type="domain" description="Nop" evidence="10">
    <location>
        <begin position="285"/>
        <end position="418"/>
    </location>
</feature>
<dbReference type="InterPro" id="IPR002687">
    <property type="entry name" value="Nop_dom"/>
</dbReference>
<evidence type="ECO:0000256" key="8">
    <source>
        <dbReference type="ARBA" id="ARBA00024837"/>
    </source>
</evidence>
<reference evidence="11" key="1">
    <citation type="journal article" date="2020" name="Stud. Mycol.">
        <title>101 Dothideomycetes genomes: a test case for predicting lifestyles and emergence of pathogens.</title>
        <authorList>
            <person name="Haridas S."/>
            <person name="Albert R."/>
            <person name="Binder M."/>
            <person name="Bloem J."/>
            <person name="Labutti K."/>
            <person name="Salamov A."/>
            <person name="Andreopoulos B."/>
            <person name="Baker S."/>
            <person name="Barry K."/>
            <person name="Bills G."/>
            <person name="Bluhm B."/>
            <person name="Cannon C."/>
            <person name="Castanera R."/>
            <person name="Culley D."/>
            <person name="Daum C."/>
            <person name="Ezra D."/>
            <person name="Gonzalez J."/>
            <person name="Henrissat B."/>
            <person name="Kuo A."/>
            <person name="Liang C."/>
            <person name="Lipzen A."/>
            <person name="Lutzoni F."/>
            <person name="Magnuson J."/>
            <person name="Mondo S."/>
            <person name="Nolan M."/>
            <person name="Ohm R."/>
            <person name="Pangilinan J."/>
            <person name="Park H.-J."/>
            <person name="Ramirez L."/>
            <person name="Alfaro M."/>
            <person name="Sun H."/>
            <person name="Tritt A."/>
            <person name="Yoshinaga Y."/>
            <person name="Zwiers L.-H."/>
            <person name="Turgeon B."/>
            <person name="Goodwin S."/>
            <person name="Spatafora J."/>
            <person name="Crous P."/>
            <person name="Grigoriev I."/>
        </authorList>
    </citation>
    <scope>NUCLEOTIDE SEQUENCE</scope>
    <source>
        <strain evidence="11">ATCC 16933</strain>
    </source>
</reference>
<organism evidence="11 12">
    <name type="scientific">Lineolata rhizophorae</name>
    <dbReference type="NCBI Taxonomy" id="578093"/>
    <lineage>
        <taxon>Eukaryota</taxon>
        <taxon>Fungi</taxon>
        <taxon>Dikarya</taxon>
        <taxon>Ascomycota</taxon>
        <taxon>Pezizomycotina</taxon>
        <taxon>Dothideomycetes</taxon>
        <taxon>Dothideomycetes incertae sedis</taxon>
        <taxon>Lineolatales</taxon>
        <taxon>Lineolataceae</taxon>
        <taxon>Lineolata</taxon>
    </lineage>
</organism>
<evidence type="ECO:0000313" key="12">
    <source>
        <dbReference type="Proteomes" id="UP000799766"/>
    </source>
</evidence>
<gene>
    <name evidence="11" type="ORF">BDY21DRAFT_283615</name>
</gene>
<feature type="compositionally biased region" description="Polar residues" evidence="9">
    <location>
        <begin position="430"/>
        <end position="439"/>
    </location>
</feature>
<dbReference type="InterPro" id="IPR036070">
    <property type="entry name" value="Nop_dom_sf"/>
</dbReference>
<keyword evidence="4" id="KW-0690">Ribosome biogenesis</keyword>
<dbReference type="EMBL" id="MU001677">
    <property type="protein sequence ID" value="KAF2458687.1"/>
    <property type="molecule type" value="Genomic_DNA"/>
</dbReference>
<feature type="region of interest" description="Disordered" evidence="9">
    <location>
        <begin position="385"/>
        <end position="404"/>
    </location>
</feature>
<sequence>MGLFILTETSAGYVLLKAKDKKLLQRDNLGHDLNTAQSLNNAVKVKTFLKFTNATGALDEAAAVCEGKVTPKLAGLLDSLKDEKKATLAVADSKLGKAINKLPGLSITPVADSSTEDLYRSIRQHISSIIPELVPEDVDSMNLGLSHSLSRHKIKFSPDKVDVMIIQSISLLDDLDKELNLYAMRLKEWYGWHFPELARLLPDNITYARVVLAMGLRSAAPDTDFAEILPEDVEVAVKASADLSMGTEIIKEDLDQCIHLAQQVEYFYGYRQQLAEYLGTRMHALAPNLTALVGELIGARLISQAGSLLKLAKSPGSTIQILGAEKALFRALKTKHDTPKYGLIYHASLIGQATGRNKGKIARMLASKAALGVRVDNLETWGAIAEGEEGPEPTEEQKAELGRLARKKIESRLSKLEGRPLRPEGVQIGPSGQAQNQPGTFEIKETRQYNADADFLPTNGKPSEQEKIGELAKTKKLIQEVNGGSDNIMEDAADGAEDSDESMADASSQDDQPKSTPKSKESKKALKAAEKEEKAQRKAARAAKREERAKKRAAKEEKKAKKEAKAAKSALDETEGKKRKRDEEGNNETKKKRKKEKASK</sequence>
<accession>A0A6A6P4H6</accession>
<dbReference type="InterPro" id="IPR012976">
    <property type="entry name" value="NOSIC"/>
</dbReference>
<comment type="similarity">
    <text evidence="2">Belongs to the NOP5/NOP56 family.</text>
</comment>
<dbReference type="Pfam" id="PF01798">
    <property type="entry name" value="Nop"/>
    <property type="match status" value="1"/>
</dbReference>
<dbReference type="PROSITE" id="PS51358">
    <property type="entry name" value="NOP"/>
    <property type="match status" value="1"/>
</dbReference>
<evidence type="ECO:0000256" key="1">
    <source>
        <dbReference type="ARBA" id="ARBA00004604"/>
    </source>
</evidence>
<dbReference type="SMART" id="SM00931">
    <property type="entry name" value="NOSIC"/>
    <property type="match status" value="1"/>
</dbReference>
<evidence type="ECO:0000256" key="7">
    <source>
        <dbReference type="ARBA" id="ARBA00023274"/>
    </source>
</evidence>
<evidence type="ECO:0000256" key="5">
    <source>
        <dbReference type="ARBA" id="ARBA00022552"/>
    </source>
</evidence>
<dbReference type="FunFam" id="1.10.287.4070:FF:000001">
    <property type="entry name" value="Probable Nucleolar protein 58"/>
    <property type="match status" value="1"/>
</dbReference>
<proteinExistence type="inferred from homology"/>
<evidence type="ECO:0000256" key="4">
    <source>
        <dbReference type="ARBA" id="ARBA00022517"/>
    </source>
</evidence>
<dbReference type="Proteomes" id="UP000799766">
    <property type="component" value="Unassembled WGS sequence"/>
</dbReference>
<feature type="compositionally biased region" description="Acidic residues" evidence="9">
    <location>
        <begin position="488"/>
        <end position="503"/>
    </location>
</feature>
<dbReference type="GO" id="GO:0032040">
    <property type="term" value="C:small-subunit processome"/>
    <property type="evidence" value="ECO:0007669"/>
    <property type="project" value="InterPro"/>
</dbReference>
<dbReference type="GO" id="GO:0031428">
    <property type="term" value="C:box C/D methylation guide snoRNP complex"/>
    <property type="evidence" value="ECO:0007669"/>
    <property type="project" value="InterPro"/>
</dbReference>
<evidence type="ECO:0000256" key="6">
    <source>
        <dbReference type="ARBA" id="ARBA00023242"/>
    </source>
</evidence>
<keyword evidence="12" id="KW-1185">Reference proteome</keyword>
<feature type="compositionally biased region" description="Basic and acidic residues" evidence="9">
    <location>
        <begin position="543"/>
        <end position="589"/>
    </location>
</feature>
<comment type="subcellular location">
    <subcellularLocation>
        <location evidence="1">Nucleus</location>
        <location evidence="1">Nucleolus</location>
    </subcellularLocation>
</comment>
<keyword evidence="5" id="KW-0698">rRNA processing</keyword>
<dbReference type="OrthoDB" id="6780543at2759"/>
<evidence type="ECO:0000256" key="3">
    <source>
        <dbReference type="ARBA" id="ARBA00020379"/>
    </source>
</evidence>
<dbReference type="AlphaFoldDB" id="A0A6A6P4H6"/>
<dbReference type="Gene3D" id="1.10.287.4070">
    <property type="match status" value="1"/>
</dbReference>
<feature type="region of interest" description="Disordered" evidence="9">
    <location>
        <begin position="414"/>
        <end position="600"/>
    </location>
</feature>
<dbReference type="InterPro" id="IPR012974">
    <property type="entry name" value="NOP58/56_N"/>
</dbReference>
<evidence type="ECO:0000256" key="2">
    <source>
        <dbReference type="ARBA" id="ARBA00009211"/>
    </source>
</evidence>
<evidence type="ECO:0000313" key="11">
    <source>
        <dbReference type="EMBL" id="KAF2458687.1"/>
    </source>
</evidence>
<feature type="compositionally biased region" description="Low complexity" evidence="9">
    <location>
        <begin position="504"/>
        <end position="516"/>
    </location>
</feature>
<name>A0A6A6P4H6_9PEZI</name>
<evidence type="ECO:0000256" key="9">
    <source>
        <dbReference type="SAM" id="MobiDB-lite"/>
    </source>
</evidence>
<dbReference type="InterPro" id="IPR045056">
    <property type="entry name" value="Nop56/Nop58"/>
</dbReference>
<comment type="function">
    <text evidence="8">Required for pre-18S rRNA processing. May bind microtubules.</text>
</comment>
<dbReference type="PANTHER" id="PTHR10894:SF1">
    <property type="entry name" value="NUCLEOLAR PROTEIN 58"/>
    <property type="match status" value="1"/>
</dbReference>
<dbReference type="GO" id="GO:0030515">
    <property type="term" value="F:snoRNA binding"/>
    <property type="evidence" value="ECO:0007669"/>
    <property type="project" value="InterPro"/>
</dbReference>
<feature type="compositionally biased region" description="Basic and acidic residues" evidence="9">
    <location>
        <begin position="395"/>
        <end position="404"/>
    </location>
</feature>
<feature type="compositionally biased region" description="Basic and acidic residues" evidence="9">
    <location>
        <begin position="518"/>
        <end position="536"/>
    </location>
</feature>
<dbReference type="SUPFAM" id="SSF89124">
    <property type="entry name" value="Nop domain"/>
    <property type="match status" value="1"/>
</dbReference>
<dbReference type="Pfam" id="PF08156">
    <property type="entry name" value="NOP5NT"/>
    <property type="match status" value="1"/>
</dbReference>
<dbReference type="PANTHER" id="PTHR10894">
    <property type="entry name" value="NUCLEOLAR PROTEIN 5 NUCLEOLAR PROTEIN NOP5 NOP58"/>
    <property type="match status" value="1"/>
</dbReference>
<dbReference type="GO" id="GO:0006364">
    <property type="term" value="P:rRNA processing"/>
    <property type="evidence" value="ECO:0007669"/>
    <property type="project" value="UniProtKB-KW"/>
</dbReference>
<dbReference type="InterPro" id="IPR042239">
    <property type="entry name" value="Nop_C"/>
</dbReference>
<keyword evidence="6" id="KW-0539">Nucleus</keyword>
<feature type="compositionally biased region" description="Basic and acidic residues" evidence="9">
    <location>
        <begin position="463"/>
        <end position="473"/>
    </location>
</feature>
<keyword evidence="7" id="KW-0687">Ribonucleoprotein</keyword>
<feature type="compositionally biased region" description="Basic residues" evidence="9">
    <location>
        <begin position="590"/>
        <end position="600"/>
    </location>
</feature>
<dbReference type="FunFam" id="1.10.246.90:FF:000003">
    <property type="entry name" value="Nucleolar protein 58"/>
    <property type="match status" value="1"/>
</dbReference>
<evidence type="ECO:0000259" key="10">
    <source>
        <dbReference type="PROSITE" id="PS51358"/>
    </source>
</evidence>